<name>A0A7J9UV15_9MICO</name>
<dbReference type="Proteomes" id="UP000429644">
    <property type="component" value="Unassembled WGS sequence"/>
</dbReference>
<keyword evidence="3" id="KW-1185">Reference proteome</keyword>
<sequence>MADVWDAGNAYEGYMGRWSRPVAVQFVRWLGAAPGLTWLDVGCGTGALTAAIAATEPTCVTGVDSSPALVSAARSPGTDPRVRFAVADAAALPLEDGSVDRCVSGLVLNFLPDPAAAVAEMTRVTRPGGWVAAYVWDYAGGMELLREFWAAAVAVDPDADRVDERRRFPLCAPRPLAALFRSAGLGDVATSAIIVSRRFARFQELWTPFLGGQGPAPGYVGSLGPRQRTTLARAFRGRLPVSADGAISLAARAWAVRGRRPGA</sequence>
<dbReference type="PANTHER" id="PTHR43591">
    <property type="entry name" value="METHYLTRANSFERASE"/>
    <property type="match status" value="1"/>
</dbReference>
<dbReference type="RefSeq" id="WP_226909431.1">
    <property type="nucleotide sequence ID" value="NZ_BAAAOT010000003.1"/>
</dbReference>
<reference evidence="2 3" key="1">
    <citation type="submission" date="2019-10" db="EMBL/GenBank/DDBJ databases">
        <title>Georgenia wutianyii sp. nov. and Georgenia yuyongxinii sp. nov. isolated from plateau pika (Ochotona curzoniae) in the Qinghai-Tibet plateau of China.</title>
        <authorList>
            <person name="Tian Z."/>
        </authorList>
    </citation>
    <scope>NUCLEOTIDE SEQUENCE [LARGE SCALE GENOMIC DNA]</scope>
    <source>
        <strain evidence="2 3">JCM 15130</strain>
    </source>
</reference>
<gene>
    <name evidence="2" type="ORF">GB882_05885</name>
</gene>
<protein>
    <submittedName>
        <fullName evidence="2">Methyltransferase domain-containing protein</fullName>
    </submittedName>
</protein>
<comment type="caution">
    <text evidence="2">The sequence shown here is derived from an EMBL/GenBank/DDBJ whole genome shotgun (WGS) entry which is preliminary data.</text>
</comment>
<dbReference type="Pfam" id="PF08241">
    <property type="entry name" value="Methyltransf_11"/>
    <property type="match status" value="1"/>
</dbReference>
<dbReference type="PANTHER" id="PTHR43591:SF24">
    <property type="entry name" value="2-METHOXY-6-POLYPRENYL-1,4-BENZOQUINOL METHYLASE, MITOCHONDRIAL"/>
    <property type="match status" value="1"/>
</dbReference>
<keyword evidence="2" id="KW-0489">Methyltransferase</keyword>
<dbReference type="GO" id="GO:0032259">
    <property type="term" value="P:methylation"/>
    <property type="evidence" value="ECO:0007669"/>
    <property type="project" value="UniProtKB-KW"/>
</dbReference>
<dbReference type="InterPro" id="IPR013216">
    <property type="entry name" value="Methyltransf_11"/>
</dbReference>
<keyword evidence="2" id="KW-0808">Transferase</keyword>
<dbReference type="SUPFAM" id="SSF53335">
    <property type="entry name" value="S-adenosyl-L-methionine-dependent methyltransferases"/>
    <property type="match status" value="1"/>
</dbReference>
<dbReference type="InterPro" id="IPR029063">
    <property type="entry name" value="SAM-dependent_MTases_sf"/>
</dbReference>
<feature type="domain" description="Methyltransferase type 11" evidence="1">
    <location>
        <begin position="39"/>
        <end position="132"/>
    </location>
</feature>
<dbReference type="Gene3D" id="3.40.50.150">
    <property type="entry name" value="Vaccinia Virus protein VP39"/>
    <property type="match status" value="1"/>
</dbReference>
<proteinExistence type="predicted"/>
<evidence type="ECO:0000259" key="1">
    <source>
        <dbReference type="Pfam" id="PF08241"/>
    </source>
</evidence>
<organism evidence="2 3">
    <name type="scientific">Georgenia ruanii</name>
    <dbReference type="NCBI Taxonomy" id="348442"/>
    <lineage>
        <taxon>Bacteria</taxon>
        <taxon>Bacillati</taxon>
        <taxon>Actinomycetota</taxon>
        <taxon>Actinomycetes</taxon>
        <taxon>Micrococcales</taxon>
        <taxon>Bogoriellaceae</taxon>
        <taxon>Georgenia</taxon>
    </lineage>
</organism>
<dbReference type="GO" id="GO:0008757">
    <property type="term" value="F:S-adenosylmethionine-dependent methyltransferase activity"/>
    <property type="evidence" value="ECO:0007669"/>
    <property type="project" value="InterPro"/>
</dbReference>
<evidence type="ECO:0000313" key="2">
    <source>
        <dbReference type="EMBL" id="MPV88193.1"/>
    </source>
</evidence>
<dbReference type="EMBL" id="WHPD01001289">
    <property type="protein sequence ID" value="MPV88193.1"/>
    <property type="molecule type" value="Genomic_DNA"/>
</dbReference>
<accession>A0A7J9UV15</accession>
<evidence type="ECO:0000313" key="3">
    <source>
        <dbReference type="Proteomes" id="UP000429644"/>
    </source>
</evidence>
<dbReference type="AlphaFoldDB" id="A0A7J9UV15"/>
<dbReference type="CDD" id="cd02440">
    <property type="entry name" value="AdoMet_MTases"/>
    <property type="match status" value="1"/>
</dbReference>